<accession>A0A154P8R4</accession>
<evidence type="ECO:0000313" key="9">
    <source>
        <dbReference type="Proteomes" id="UP000076502"/>
    </source>
</evidence>
<gene>
    <name evidence="8" type="ORF">WN55_09220</name>
</gene>
<comment type="caution">
    <text evidence="7">Lacks conserved residue(s) required for the propagation of feature annotation.</text>
</comment>
<organism evidence="8 9">
    <name type="scientific">Dufourea novaeangliae</name>
    <name type="common">Sweat bee</name>
    <dbReference type="NCBI Taxonomy" id="178035"/>
    <lineage>
        <taxon>Eukaryota</taxon>
        <taxon>Metazoa</taxon>
        <taxon>Ecdysozoa</taxon>
        <taxon>Arthropoda</taxon>
        <taxon>Hexapoda</taxon>
        <taxon>Insecta</taxon>
        <taxon>Pterygota</taxon>
        <taxon>Neoptera</taxon>
        <taxon>Endopterygota</taxon>
        <taxon>Hymenoptera</taxon>
        <taxon>Apocrita</taxon>
        <taxon>Aculeata</taxon>
        <taxon>Apoidea</taxon>
        <taxon>Anthophila</taxon>
        <taxon>Halictidae</taxon>
        <taxon>Rophitinae</taxon>
        <taxon>Dufourea</taxon>
    </lineage>
</organism>
<dbReference type="UniPathway" id="UPA00378"/>
<evidence type="ECO:0000256" key="1">
    <source>
        <dbReference type="ARBA" id="ARBA00004477"/>
    </source>
</evidence>
<dbReference type="Pfam" id="PF08285">
    <property type="entry name" value="DPM3"/>
    <property type="match status" value="1"/>
</dbReference>
<dbReference type="GO" id="GO:0033185">
    <property type="term" value="C:dolichol-phosphate-mannose synthase complex"/>
    <property type="evidence" value="ECO:0007669"/>
    <property type="project" value="TreeGrafter"/>
</dbReference>
<comment type="pathway">
    <text evidence="7">Protein modification; protein glycosylation.</text>
</comment>
<dbReference type="GO" id="GO:0016757">
    <property type="term" value="F:glycosyltransferase activity"/>
    <property type="evidence" value="ECO:0007669"/>
    <property type="project" value="UniProtKB-KW"/>
</dbReference>
<comment type="subcellular location">
    <subcellularLocation>
        <location evidence="1 7">Endoplasmic reticulum membrane</location>
        <topology evidence="1 7">Multi-pass membrane protein</topology>
    </subcellularLocation>
</comment>
<protein>
    <recommendedName>
        <fullName evidence="7">Dolichol-phosphate mannosyltransferase subunit 3</fullName>
    </recommendedName>
</protein>
<keyword evidence="9" id="KW-1185">Reference proteome</keyword>
<dbReference type="STRING" id="178035.A0A154P8R4"/>
<keyword evidence="8" id="KW-0808">Transferase</keyword>
<evidence type="ECO:0000256" key="6">
    <source>
        <dbReference type="ARBA" id="ARBA00023136"/>
    </source>
</evidence>
<evidence type="ECO:0000256" key="5">
    <source>
        <dbReference type="ARBA" id="ARBA00022989"/>
    </source>
</evidence>
<reference evidence="8 9" key="1">
    <citation type="submission" date="2015-07" db="EMBL/GenBank/DDBJ databases">
        <title>The genome of Dufourea novaeangliae.</title>
        <authorList>
            <person name="Pan H."/>
            <person name="Kapheim K."/>
        </authorList>
    </citation>
    <scope>NUCLEOTIDE SEQUENCE [LARGE SCALE GENOMIC DNA]</scope>
    <source>
        <strain evidence="8">0120121106</strain>
        <tissue evidence="8">Whole body</tissue>
    </source>
</reference>
<keyword evidence="3 7" id="KW-0812">Transmembrane</keyword>
<comment type="subunit">
    <text evidence="7">Component of the dolichol-phosphate mannose (DPM) synthase complex.</text>
</comment>
<dbReference type="GO" id="GO:0006506">
    <property type="term" value="P:GPI anchor biosynthetic process"/>
    <property type="evidence" value="ECO:0007669"/>
    <property type="project" value="TreeGrafter"/>
</dbReference>
<dbReference type="OMA" id="MTKLFEW"/>
<evidence type="ECO:0000256" key="4">
    <source>
        <dbReference type="ARBA" id="ARBA00022824"/>
    </source>
</evidence>
<dbReference type="Proteomes" id="UP000076502">
    <property type="component" value="Unassembled WGS sequence"/>
</dbReference>
<keyword evidence="4 7" id="KW-0256">Endoplasmic reticulum</keyword>
<keyword evidence="6 7" id="KW-0472">Membrane</keyword>
<dbReference type="GO" id="GO:0005789">
    <property type="term" value="C:endoplasmic reticulum membrane"/>
    <property type="evidence" value="ECO:0007669"/>
    <property type="project" value="UniProtKB-SubCell"/>
</dbReference>
<sequence length="97" mass="11012">MTKLMEWLLFAILFFGVWLNAITGNINSVVIAEWHQTIVFLPVIALFLFGLYATITILYRVFTFNNCESASVELQQQIDEAKKDLRSKGVSLKGKIA</sequence>
<name>A0A154P8R4_DUFNO</name>
<comment type="similarity">
    <text evidence="2 7">Belongs to the DPM3 family.</text>
</comment>
<keyword evidence="5 7" id="KW-1133">Transmembrane helix</keyword>
<evidence type="ECO:0000256" key="2">
    <source>
        <dbReference type="ARBA" id="ARBA00010430"/>
    </source>
</evidence>
<evidence type="ECO:0000313" key="8">
    <source>
        <dbReference type="EMBL" id="KZC08316.1"/>
    </source>
</evidence>
<comment type="function">
    <text evidence="7">Stabilizer subunit of the dolichol-phosphate mannose (DPM) synthase complex; tethers catalytic subunit to the ER.</text>
</comment>
<dbReference type="InterPro" id="IPR013174">
    <property type="entry name" value="DPM3"/>
</dbReference>
<proteinExistence type="inferred from homology"/>
<dbReference type="AlphaFoldDB" id="A0A154P8R4"/>
<evidence type="ECO:0000256" key="3">
    <source>
        <dbReference type="ARBA" id="ARBA00022692"/>
    </source>
</evidence>
<feature type="transmembrane region" description="Helical" evidence="7">
    <location>
        <begin position="38"/>
        <end position="59"/>
    </location>
</feature>
<dbReference type="OrthoDB" id="2014333at2759"/>
<evidence type="ECO:0000256" key="7">
    <source>
        <dbReference type="RuleBase" id="RU365085"/>
    </source>
</evidence>
<dbReference type="PANTHER" id="PTHR16433">
    <property type="entry name" value="DOLICHOL-PHOSPHATE MANNOSYLTRANSFERASE SUBUNIT 3"/>
    <property type="match status" value="1"/>
</dbReference>
<dbReference type="EMBL" id="KQ434846">
    <property type="protein sequence ID" value="KZC08316.1"/>
    <property type="molecule type" value="Genomic_DNA"/>
</dbReference>
<keyword evidence="8" id="KW-0328">Glycosyltransferase</keyword>
<dbReference type="PANTHER" id="PTHR16433:SF0">
    <property type="entry name" value="DOLICHOL-PHOSPHATE MANNOSYLTRANSFERASE SUBUNIT 3"/>
    <property type="match status" value="1"/>
</dbReference>